<comment type="caution">
    <text evidence="2">The sequence shown here is derived from an EMBL/GenBank/DDBJ whole genome shotgun (WGS) entry which is preliminary data.</text>
</comment>
<dbReference type="Gene3D" id="2.130.10.10">
    <property type="entry name" value="YVTN repeat-like/Quinoprotein amine dehydrogenase"/>
    <property type="match status" value="1"/>
</dbReference>
<dbReference type="OrthoDB" id="1259151at2759"/>
<dbReference type="CDD" id="cd09917">
    <property type="entry name" value="F-box_SF"/>
    <property type="match status" value="1"/>
</dbReference>
<feature type="domain" description="F-box" evidence="1">
    <location>
        <begin position="1"/>
        <end position="48"/>
    </location>
</feature>
<dbReference type="InterPro" id="IPR036322">
    <property type="entry name" value="WD40_repeat_dom_sf"/>
</dbReference>
<dbReference type="Pfam" id="PF12937">
    <property type="entry name" value="F-box-like"/>
    <property type="match status" value="1"/>
</dbReference>
<keyword evidence="3" id="KW-1185">Reference proteome</keyword>
<name>A0A8H5HG93_9AGAR</name>
<dbReference type="InterPro" id="IPR036047">
    <property type="entry name" value="F-box-like_dom_sf"/>
</dbReference>
<dbReference type="InterPro" id="IPR001810">
    <property type="entry name" value="F-box_dom"/>
</dbReference>
<proteinExistence type="predicted"/>
<organism evidence="2 3">
    <name type="scientific">Tricholomella constricta</name>
    <dbReference type="NCBI Taxonomy" id="117010"/>
    <lineage>
        <taxon>Eukaryota</taxon>
        <taxon>Fungi</taxon>
        <taxon>Dikarya</taxon>
        <taxon>Basidiomycota</taxon>
        <taxon>Agaricomycotina</taxon>
        <taxon>Agaricomycetes</taxon>
        <taxon>Agaricomycetidae</taxon>
        <taxon>Agaricales</taxon>
        <taxon>Tricholomatineae</taxon>
        <taxon>Lyophyllaceae</taxon>
        <taxon>Tricholomella</taxon>
    </lineage>
</organism>
<dbReference type="EMBL" id="JAACJP010000008">
    <property type="protein sequence ID" value="KAF5382713.1"/>
    <property type="molecule type" value="Genomic_DNA"/>
</dbReference>
<reference evidence="2 3" key="1">
    <citation type="journal article" date="2020" name="ISME J.">
        <title>Uncovering the hidden diversity of litter-decomposition mechanisms in mushroom-forming fungi.</title>
        <authorList>
            <person name="Floudas D."/>
            <person name="Bentzer J."/>
            <person name="Ahren D."/>
            <person name="Johansson T."/>
            <person name="Persson P."/>
            <person name="Tunlid A."/>
        </authorList>
    </citation>
    <scope>NUCLEOTIDE SEQUENCE [LARGE SCALE GENOMIC DNA]</scope>
    <source>
        <strain evidence="2 3">CBS 661.87</strain>
    </source>
</reference>
<evidence type="ECO:0000259" key="1">
    <source>
        <dbReference type="PROSITE" id="PS50181"/>
    </source>
</evidence>
<protein>
    <recommendedName>
        <fullName evidence="1">F-box domain-containing protein</fullName>
    </recommendedName>
</protein>
<dbReference type="Proteomes" id="UP000565441">
    <property type="component" value="Unassembled WGS sequence"/>
</dbReference>
<evidence type="ECO:0000313" key="2">
    <source>
        <dbReference type="EMBL" id="KAF5382713.1"/>
    </source>
</evidence>
<dbReference type="InterPro" id="IPR015943">
    <property type="entry name" value="WD40/YVTN_repeat-like_dom_sf"/>
</dbReference>
<dbReference type="PROSITE" id="PS50181">
    <property type="entry name" value="FBOX"/>
    <property type="match status" value="1"/>
</dbReference>
<evidence type="ECO:0000313" key="3">
    <source>
        <dbReference type="Proteomes" id="UP000565441"/>
    </source>
</evidence>
<sequence>MLLTALPSDILILVLQGISVRELAALSRTCRLLNSLVTEFGWNTYLRANPRPSFSLSQTRIHWPAKTQVRYDFLADRSWSRCEFVARPFSRPWSNNVQPVLAISHSRLIVAAGPRITSYKFGVSGPDNASPPIHLEGTFSFAPPHGRSSDITSITFVDDGGLDLALCIGFQDGTLQHVCLKPPTHANPTSLGVACSTSSQLHGGDFFESLSSERSMLLSLSSNGSATLTNLEASALPETVALNARSWVSHICLDSSGPYAAFGTSSTCPLRVHSILNGQILHSPTAILHTNIHSDLPPPNPVSSAVYGISRAPLASPWGASPQILVSGWFDGKVRCYDLRSSSRAIAEAGSPKCPAPLRPVLTMRDPLQLESIYSVSCGGGSSSHVAAGSARHSVVCFWDIRSAKAGWSVHAPGNDRSPVYSVILESSRLYGATQSRPFVYDFGPEVDLETYPRLPEGRGVDGLKRKKGSSEIGYYVTKYPHTTRGVPTNES</sequence>
<dbReference type="AlphaFoldDB" id="A0A8H5HG93"/>
<gene>
    <name evidence="2" type="ORF">D9615_002918</name>
</gene>
<accession>A0A8H5HG93</accession>
<dbReference type="SUPFAM" id="SSF81383">
    <property type="entry name" value="F-box domain"/>
    <property type="match status" value="1"/>
</dbReference>
<dbReference type="SUPFAM" id="SSF50978">
    <property type="entry name" value="WD40 repeat-like"/>
    <property type="match status" value="1"/>
</dbReference>